<dbReference type="GO" id="GO:0022857">
    <property type="term" value="F:transmembrane transporter activity"/>
    <property type="evidence" value="ECO:0000318"/>
    <property type="project" value="GO_Central"/>
</dbReference>
<dbReference type="eggNOG" id="KOG1347">
    <property type="taxonomic scope" value="Eukaryota"/>
</dbReference>
<dbReference type="Proteomes" id="UP000000600">
    <property type="component" value="Unassembled WGS sequence"/>
</dbReference>
<accession>A0BVL5</accession>
<dbReference type="Pfam" id="PF01554">
    <property type="entry name" value="MatE"/>
    <property type="match status" value="2"/>
</dbReference>
<dbReference type="KEGG" id="ptm:GSPATT00005828001"/>
<dbReference type="STRING" id="5888.A0BVL5"/>
<dbReference type="OMA" id="FLDTIPW"/>
<keyword evidence="2" id="KW-0812">Transmembrane</keyword>
<sequence>MAQSQDKVKRNDNDCEESISQLFLNLVRCTFQTVFGYICLDVCVSISLHYISQEINPIANAGYGFALTCVYIILTPFGFGLNQSLNMHTSQALGANKISLAKGYFNLNLYVIPATLIPLGILLLVLKYPLSLIMAEDQRQQTSDYSQEFLYYLIPAFILAFIFESVKCFMVAHKVTYPFTIIHFCTLITHWLFCWIFIVQFQWGVPGAGAVIIITEILNILGLVLFVENTDLKKEIFDGTKLLLDVDRFKKLGLQYIKTSVPIVLHIFSELFVFFTLSFIALSLGISEMNAHMGLQNMCGIYFSINQRIIIGIPICLSIALMTFVGTEMSKGNIKLAKIYVFLGVIIFVIACAFSSFLIWSQRESLANFYSSNSDEDEFTLSAKQIFLDTIPWMIGGMLIVDGLQGTLSGALKGINKINLVFVLNLFIIKYSTILAYYIICLPIVSFFAYKWGLDQGVIGIWQGFGIANLILAILDLFILFTVDWELESKNIIQRVESQNQIELKTLIELEDKQANV</sequence>
<feature type="transmembrane region" description="Helical" evidence="2">
    <location>
        <begin position="339"/>
        <end position="361"/>
    </location>
</feature>
<dbReference type="RefSeq" id="XP_001429980.1">
    <property type="nucleotide sequence ID" value="XM_001429943.1"/>
</dbReference>
<feature type="transmembrane region" description="Helical" evidence="2">
    <location>
        <begin position="305"/>
        <end position="327"/>
    </location>
</feature>
<proteinExistence type="inferred from homology"/>
<dbReference type="InParanoid" id="A0BVL5"/>
<organism evidence="3 4">
    <name type="scientific">Paramecium tetraurelia</name>
    <dbReference type="NCBI Taxonomy" id="5888"/>
    <lineage>
        <taxon>Eukaryota</taxon>
        <taxon>Sar</taxon>
        <taxon>Alveolata</taxon>
        <taxon>Ciliophora</taxon>
        <taxon>Intramacronucleata</taxon>
        <taxon>Oligohymenophorea</taxon>
        <taxon>Peniculida</taxon>
        <taxon>Parameciidae</taxon>
        <taxon>Paramecium</taxon>
    </lineage>
</organism>
<gene>
    <name evidence="3" type="ORF">GSPATT00005828001</name>
</gene>
<keyword evidence="4" id="KW-1185">Reference proteome</keyword>
<dbReference type="EMBL" id="CT868019">
    <property type="protein sequence ID" value="CAK62582.1"/>
    <property type="molecule type" value="Genomic_DNA"/>
</dbReference>
<dbReference type="GO" id="GO:0042910">
    <property type="term" value="F:xenobiotic transmembrane transporter activity"/>
    <property type="evidence" value="ECO:0007669"/>
    <property type="project" value="InterPro"/>
</dbReference>
<evidence type="ECO:0000313" key="3">
    <source>
        <dbReference type="EMBL" id="CAK62582.1"/>
    </source>
</evidence>
<keyword evidence="2" id="KW-1133">Transmembrane helix</keyword>
<dbReference type="AlphaFoldDB" id="A0BVL5"/>
<comment type="similarity">
    <text evidence="1">Belongs to the multi antimicrobial extrusion (MATE) (TC 2.A.66.1) family.</text>
</comment>
<feature type="transmembrane region" description="Helical" evidence="2">
    <location>
        <begin position="422"/>
        <end position="449"/>
    </location>
</feature>
<feature type="transmembrane region" description="Helical" evidence="2">
    <location>
        <begin position="34"/>
        <end position="51"/>
    </location>
</feature>
<reference evidence="3 4" key="1">
    <citation type="journal article" date="2006" name="Nature">
        <title>Global trends of whole-genome duplications revealed by the ciliate Paramecium tetraurelia.</title>
        <authorList>
            <consortium name="Genoscope"/>
            <person name="Aury J.-M."/>
            <person name="Jaillon O."/>
            <person name="Duret L."/>
            <person name="Noel B."/>
            <person name="Jubin C."/>
            <person name="Porcel B.M."/>
            <person name="Segurens B."/>
            <person name="Daubin V."/>
            <person name="Anthouard V."/>
            <person name="Aiach N."/>
            <person name="Arnaiz O."/>
            <person name="Billaut A."/>
            <person name="Beisson J."/>
            <person name="Blanc I."/>
            <person name="Bouhouche K."/>
            <person name="Camara F."/>
            <person name="Duharcourt S."/>
            <person name="Guigo R."/>
            <person name="Gogendeau D."/>
            <person name="Katinka M."/>
            <person name="Keller A.-M."/>
            <person name="Kissmehl R."/>
            <person name="Klotz C."/>
            <person name="Koll F."/>
            <person name="Le Moue A."/>
            <person name="Lepere C."/>
            <person name="Malinsky S."/>
            <person name="Nowacki M."/>
            <person name="Nowak J.K."/>
            <person name="Plattner H."/>
            <person name="Poulain J."/>
            <person name="Ruiz F."/>
            <person name="Serrano V."/>
            <person name="Zagulski M."/>
            <person name="Dessen P."/>
            <person name="Betermier M."/>
            <person name="Weissenbach J."/>
            <person name="Scarpelli C."/>
            <person name="Schachter V."/>
            <person name="Sperling L."/>
            <person name="Meyer E."/>
            <person name="Cohen J."/>
            <person name="Wincker P."/>
        </authorList>
    </citation>
    <scope>NUCLEOTIDE SEQUENCE [LARGE SCALE GENOMIC DNA]</scope>
    <source>
        <strain evidence="3 4">Stock d4-2</strain>
    </source>
</reference>
<dbReference type="GO" id="GO:0015297">
    <property type="term" value="F:antiporter activity"/>
    <property type="evidence" value="ECO:0007669"/>
    <property type="project" value="InterPro"/>
</dbReference>
<feature type="transmembrane region" description="Helical" evidence="2">
    <location>
        <begin position="461"/>
        <end position="483"/>
    </location>
</feature>
<keyword evidence="2" id="KW-0472">Membrane</keyword>
<evidence type="ECO:0000256" key="2">
    <source>
        <dbReference type="SAM" id="Phobius"/>
    </source>
</evidence>
<feature type="transmembrane region" description="Helical" evidence="2">
    <location>
        <begin position="207"/>
        <end position="227"/>
    </location>
</feature>
<dbReference type="HOGENOM" id="CLU_573033_0_0_1"/>
<protein>
    <submittedName>
        <fullName evidence="3">Uncharacterized protein</fullName>
    </submittedName>
</protein>
<feature type="transmembrane region" description="Helical" evidence="2">
    <location>
        <begin position="181"/>
        <end position="201"/>
    </location>
</feature>
<feature type="transmembrane region" description="Helical" evidence="2">
    <location>
        <begin position="107"/>
        <end position="129"/>
    </location>
</feature>
<dbReference type="GO" id="GO:0016020">
    <property type="term" value="C:membrane"/>
    <property type="evidence" value="ECO:0000318"/>
    <property type="project" value="GO_Central"/>
</dbReference>
<feature type="transmembrane region" description="Helical" evidence="2">
    <location>
        <begin position="381"/>
        <end position="401"/>
    </location>
</feature>
<name>A0BVL5_PARTE</name>
<evidence type="ECO:0000313" key="4">
    <source>
        <dbReference type="Proteomes" id="UP000000600"/>
    </source>
</evidence>
<feature type="transmembrane region" description="Helical" evidence="2">
    <location>
        <begin position="63"/>
        <end position="81"/>
    </location>
</feature>
<dbReference type="GeneID" id="5015764"/>
<evidence type="ECO:0000256" key="1">
    <source>
        <dbReference type="ARBA" id="ARBA00010199"/>
    </source>
</evidence>
<feature type="transmembrane region" description="Helical" evidence="2">
    <location>
        <begin position="263"/>
        <end position="285"/>
    </location>
</feature>
<dbReference type="PANTHER" id="PTHR11206">
    <property type="entry name" value="MULTIDRUG RESISTANCE PROTEIN"/>
    <property type="match status" value="1"/>
</dbReference>
<dbReference type="OrthoDB" id="293554at2759"/>
<dbReference type="InterPro" id="IPR002528">
    <property type="entry name" value="MATE_fam"/>
</dbReference>
<feature type="transmembrane region" description="Helical" evidence="2">
    <location>
        <begin position="149"/>
        <end position="169"/>
    </location>
</feature>